<keyword evidence="2" id="KW-1185">Reference proteome</keyword>
<organism evidence="1 2">
    <name type="scientific">Linderina macrospora</name>
    <dbReference type="NCBI Taxonomy" id="4868"/>
    <lineage>
        <taxon>Eukaryota</taxon>
        <taxon>Fungi</taxon>
        <taxon>Fungi incertae sedis</taxon>
        <taxon>Zoopagomycota</taxon>
        <taxon>Kickxellomycotina</taxon>
        <taxon>Kickxellomycetes</taxon>
        <taxon>Kickxellales</taxon>
        <taxon>Kickxellaceae</taxon>
        <taxon>Linderina</taxon>
    </lineage>
</organism>
<name>A0ACC1JG19_9FUNG</name>
<comment type="caution">
    <text evidence="1">The sequence shown here is derived from an EMBL/GenBank/DDBJ whole genome shotgun (WGS) entry which is preliminary data.</text>
</comment>
<evidence type="ECO:0000313" key="1">
    <source>
        <dbReference type="EMBL" id="KAJ1950107.1"/>
    </source>
</evidence>
<dbReference type="Proteomes" id="UP001150603">
    <property type="component" value="Unassembled WGS sequence"/>
</dbReference>
<feature type="non-terminal residue" evidence="1">
    <location>
        <position position="97"/>
    </location>
</feature>
<gene>
    <name evidence="1" type="ORF">FBU59_000836</name>
</gene>
<sequence>MSFGGDKSSGPVDARDSNSDLSTAPKRTEGQAERKGSSFGAFATICCVIIGSGSLQLPLTLKQSGWIGLLLVIISGIIGTYTGMLVIRSLYLMSGNK</sequence>
<dbReference type="EMBL" id="JANBPW010000284">
    <property type="protein sequence ID" value="KAJ1950107.1"/>
    <property type="molecule type" value="Genomic_DNA"/>
</dbReference>
<evidence type="ECO:0000313" key="2">
    <source>
        <dbReference type="Proteomes" id="UP001150603"/>
    </source>
</evidence>
<accession>A0ACC1JG19</accession>
<protein>
    <submittedName>
        <fullName evidence="1">Uncharacterized protein</fullName>
    </submittedName>
</protein>
<reference evidence="1" key="1">
    <citation type="submission" date="2022-07" db="EMBL/GenBank/DDBJ databases">
        <title>Phylogenomic reconstructions and comparative analyses of Kickxellomycotina fungi.</title>
        <authorList>
            <person name="Reynolds N.K."/>
            <person name="Stajich J.E."/>
            <person name="Barry K."/>
            <person name="Grigoriev I.V."/>
            <person name="Crous P."/>
            <person name="Smith M.E."/>
        </authorList>
    </citation>
    <scope>NUCLEOTIDE SEQUENCE</scope>
    <source>
        <strain evidence="1">NRRL 5244</strain>
    </source>
</reference>
<proteinExistence type="predicted"/>